<evidence type="ECO:0000313" key="3">
    <source>
        <dbReference type="Proteomes" id="UP000235145"/>
    </source>
</evidence>
<comment type="caution">
    <text evidence="2">The sequence shown here is derived from an EMBL/GenBank/DDBJ whole genome shotgun (WGS) entry which is preliminary data.</text>
</comment>
<evidence type="ECO:0000313" key="2">
    <source>
        <dbReference type="EMBL" id="KAJ0188438.1"/>
    </source>
</evidence>
<reference evidence="2 3" key="1">
    <citation type="journal article" date="2017" name="Nat. Commun.">
        <title>Genome assembly with in vitro proximity ligation data and whole-genome triplication in lettuce.</title>
        <authorList>
            <person name="Reyes-Chin-Wo S."/>
            <person name="Wang Z."/>
            <person name="Yang X."/>
            <person name="Kozik A."/>
            <person name="Arikit S."/>
            <person name="Song C."/>
            <person name="Xia L."/>
            <person name="Froenicke L."/>
            <person name="Lavelle D.O."/>
            <person name="Truco M.J."/>
            <person name="Xia R."/>
            <person name="Zhu S."/>
            <person name="Xu C."/>
            <person name="Xu H."/>
            <person name="Xu X."/>
            <person name="Cox K."/>
            <person name="Korf I."/>
            <person name="Meyers B.C."/>
            <person name="Michelmore R.W."/>
        </authorList>
    </citation>
    <scope>NUCLEOTIDE SEQUENCE [LARGE SCALE GENOMIC DNA]</scope>
    <source>
        <strain evidence="3">cv. Salinas</strain>
        <tissue evidence="2">Seedlings</tissue>
    </source>
</reference>
<keyword evidence="1" id="KW-0812">Transmembrane</keyword>
<accession>A0A9R1UK99</accession>
<keyword evidence="1" id="KW-0472">Membrane</keyword>
<proteinExistence type="predicted"/>
<feature type="transmembrane region" description="Helical" evidence="1">
    <location>
        <begin position="14"/>
        <end position="31"/>
    </location>
</feature>
<evidence type="ECO:0000256" key="1">
    <source>
        <dbReference type="SAM" id="Phobius"/>
    </source>
</evidence>
<dbReference type="PANTHER" id="PTHR36617">
    <property type="entry name" value="PROTEIN, PUTATIVE-RELATED"/>
    <property type="match status" value="1"/>
</dbReference>
<organism evidence="2 3">
    <name type="scientific">Lactuca sativa</name>
    <name type="common">Garden lettuce</name>
    <dbReference type="NCBI Taxonomy" id="4236"/>
    <lineage>
        <taxon>Eukaryota</taxon>
        <taxon>Viridiplantae</taxon>
        <taxon>Streptophyta</taxon>
        <taxon>Embryophyta</taxon>
        <taxon>Tracheophyta</taxon>
        <taxon>Spermatophyta</taxon>
        <taxon>Magnoliopsida</taxon>
        <taxon>eudicotyledons</taxon>
        <taxon>Gunneridae</taxon>
        <taxon>Pentapetalae</taxon>
        <taxon>asterids</taxon>
        <taxon>campanulids</taxon>
        <taxon>Asterales</taxon>
        <taxon>Asteraceae</taxon>
        <taxon>Cichorioideae</taxon>
        <taxon>Cichorieae</taxon>
        <taxon>Lactucinae</taxon>
        <taxon>Lactuca</taxon>
    </lineage>
</organism>
<dbReference type="AlphaFoldDB" id="A0A9R1UK99"/>
<keyword evidence="3" id="KW-1185">Reference proteome</keyword>
<dbReference type="Proteomes" id="UP000235145">
    <property type="component" value="Unassembled WGS sequence"/>
</dbReference>
<dbReference type="PANTHER" id="PTHR36617:SF15">
    <property type="entry name" value="REVERSE TRANSCRIPTASE ZINC-BINDING DOMAIN-CONTAINING PROTEIN"/>
    <property type="match status" value="1"/>
</dbReference>
<evidence type="ECO:0008006" key="4">
    <source>
        <dbReference type="Google" id="ProtNLM"/>
    </source>
</evidence>
<name>A0A9R1UK99_LACSA</name>
<dbReference type="EMBL" id="NBSK02000009">
    <property type="protein sequence ID" value="KAJ0188438.1"/>
    <property type="molecule type" value="Genomic_DNA"/>
</dbReference>
<keyword evidence="1" id="KW-1133">Transmembrane helix</keyword>
<protein>
    <recommendedName>
        <fullName evidence="4">Reverse transcriptase zinc-binding domain-containing protein</fullName>
    </recommendedName>
</protein>
<sequence length="196" mass="22518">MVAPTDNFGFYEGLAKEILCLFFLYWLWRLFTYVKVLCKKRIGNSHKTRFWEDVWLGEASLCVSFPRLYLLECHKDMTPRGVAENVQEQALGSLSHPVSLSSAEDRWVWLPNNSGDFSVASTRSLVAGLLLPASSFPTKWVWLVTIKVNVFAWKLVLDKLSTWINLSKKGLDIPSLCCQFVVMVWNRLITCSFHVH</sequence>
<gene>
    <name evidence="2" type="ORF">LSAT_V11C900503060</name>
</gene>